<organism evidence="4 5">
    <name type="scientific">Necator americanus</name>
    <name type="common">Human hookworm</name>
    <dbReference type="NCBI Taxonomy" id="51031"/>
    <lineage>
        <taxon>Eukaryota</taxon>
        <taxon>Metazoa</taxon>
        <taxon>Ecdysozoa</taxon>
        <taxon>Nematoda</taxon>
        <taxon>Chromadorea</taxon>
        <taxon>Rhabditida</taxon>
        <taxon>Rhabditina</taxon>
        <taxon>Rhabditomorpha</taxon>
        <taxon>Strongyloidea</taxon>
        <taxon>Ancylostomatidae</taxon>
        <taxon>Bunostominae</taxon>
        <taxon>Necator</taxon>
    </lineage>
</organism>
<dbReference type="Proteomes" id="UP001303046">
    <property type="component" value="Unassembled WGS sequence"/>
</dbReference>
<sequence length="1520" mass="174123">MPGQHDKVMPETSGDDGSTSGSEVSIGEEGDDSNRNTADSDDSDEEETESSDEDESLESDTSDSGDDSSSDGSDSSDSLWGAFDDDDKKETQEANEASALQEFQRALDYLLKGKSATASKILNKLLNNPLVKCFHTKFFDWEAEVDERLSKMARLYVGIHKNLAKLDTDNATEHFLQILSVAPKNSDVWLSLGVDCINKGDVDFAKFAFEHAEGNDATDSLLSALYLSRNYHACLRLAHKCLNVGLCEQKALFLKERIRSINSHYSEFCDSVFGENRRYSNIKMLDEKTTRKIAKRLAAVETVINSVGEEPIPAPPSPIDLTFDADQTASDVATVFCDLFDRIEAYSSLSLQQMTFSRWDDRRDLIESTALLEDIIDVVDTVHLIVNQVSSLSGKSRSQLNSCTLLLGSSDCFLRRSMRNAMELPFEDDELSENPDGSTTFHLDGNLPTVELAETFGFGVKYVPPLKNDIADKTSRTPTPGICPKYADTDELLCLLRTSLKEGSWTIFELLDTFLCLLADFCPTFGVIPTCLLNVAVQCYRRFNLLSSDLCDDRYIRLHVLMDELGEPHARDYCIRWHCAEKWNCRELVMRFAWSHAKAVTDEDIRLSFLRFLYNYIDDDEFVFTAKGWFGKEDVRTFIHKLEKSSRIVSISQLRSCSRYEEVIAIITRDVDLSSMDGDDLLDMVEYLMDAYCKVKNYDSAMGFASRVLHLLFSYKQLPHTRVTSLLNFIYNTDWSQVTKQNCEEIGYFLCRLTYVENYGADWNTWRELYRIVKRLKGDVSVEYIQSLDPLKHDDCLPSKALDVLVKAHEKLGEAKTCGCDKGAFLLFFMEQLYTCISNENVMSVLQQERYAWVWFNVSEEISQCLYCMLGRYSKRRRALEDHECSISSFELETHSKMILELAMPHPLPQYDDKERLGHDVVDLLLNKFPSLLKCSKERWNVVERFNKWMCDAAREDANNRLQWPSVGDESYLQACIWYLMALHHYRQSNHDEIEKYSKLFLTSGHATLESRITAGAWAVLAYTSVYRIFQMDDDLLYLEWTWHVLPFRISLLIDNKIGVVFFQLASTLYQIATRLSRYFLTLPSDDWRLRRAQTLLNGLRSASLSLFEEALAQTHGEASGICEYQWLGYFFIAKLHAKLNVNDVIKVLDGLYEAACSCELSDFFYPIKINTKKQQNIEPVELHYQIHATVWKYLCRTPSPPLNVLVSLLAYLRTMQSHKVVRSNLSLFTSHPEIHETVINLTINCEENIEEDDVAIVVSDLITRVDVLDEIWNLCHRGFELVCDRFPHMKSYYRLAEMELSRGNAEAAYSHLTKHIFRRKKREDSLFDNVVEITSQDIDRSGSFPYHVERALQLTMSLAYQFKDIPLIISVIITLVGNVESRSEEFILKERQRALLVHAVSRLHILAVESGSPKQLRNEMYRAWQIVSRCKSLVVRSVQAQLQILIQCLFGSVDNFVAEQLVVEDNKKKQVRKRKLTSYDLSSSQQRPILLVHGSAPFDHIAATDGDPSKLMRLALQSR</sequence>
<dbReference type="PANTHER" id="PTHR15502:SF7">
    <property type="entry name" value="CALCINEURIN-BINDING PROTEIN CABIN-1"/>
    <property type="match status" value="1"/>
</dbReference>
<evidence type="ECO:0000256" key="2">
    <source>
        <dbReference type="ARBA" id="ARBA00023242"/>
    </source>
</evidence>
<dbReference type="Gene3D" id="1.25.40.10">
    <property type="entry name" value="Tetratricopeptide repeat domain"/>
    <property type="match status" value="1"/>
</dbReference>
<evidence type="ECO:0000256" key="3">
    <source>
        <dbReference type="SAM" id="MobiDB-lite"/>
    </source>
</evidence>
<feature type="compositionally biased region" description="Acidic residues" evidence="3">
    <location>
        <begin position="39"/>
        <end position="69"/>
    </location>
</feature>
<evidence type="ECO:0000313" key="5">
    <source>
        <dbReference type="Proteomes" id="UP001303046"/>
    </source>
</evidence>
<feature type="region of interest" description="Disordered" evidence="3">
    <location>
        <begin position="1"/>
        <end position="95"/>
    </location>
</feature>
<proteinExistence type="predicted"/>
<dbReference type="EMBL" id="JAVFWL010000005">
    <property type="protein sequence ID" value="KAK6753671.1"/>
    <property type="molecule type" value="Genomic_DNA"/>
</dbReference>
<evidence type="ECO:0000313" key="4">
    <source>
        <dbReference type="EMBL" id="KAK6753671.1"/>
    </source>
</evidence>
<evidence type="ECO:0008006" key="6">
    <source>
        <dbReference type="Google" id="ProtNLM"/>
    </source>
</evidence>
<dbReference type="PANTHER" id="PTHR15502">
    <property type="entry name" value="CALCINEURIN-BINDING PROTEIN CABIN 1-RELATED"/>
    <property type="match status" value="1"/>
</dbReference>
<name>A0ABR1DW24_NECAM</name>
<accession>A0ABR1DW24</accession>
<dbReference type="InterPro" id="IPR011990">
    <property type="entry name" value="TPR-like_helical_dom_sf"/>
</dbReference>
<evidence type="ECO:0000256" key="1">
    <source>
        <dbReference type="ARBA" id="ARBA00004123"/>
    </source>
</evidence>
<dbReference type="SUPFAM" id="SSF48452">
    <property type="entry name" value="TPR-like"/>
    <property type="match status" value="1"/>
</dbReference>
<reference evidence="4 5" key="1">
    <citation type="submission" date="2023-08" db="EMBL/GenBank/DDBJ databases">
        <title>A Necator americanus chromosomal reference genome.</title>
        <authorList>
            <person name="Ilik V."/>
            <person name="Petrzelkova K.J."/>
            <person name="Pardy F."/>
            <person name="Fuh T."/>
            <person name="Niatou-Singa F.S."/>
            <person name="Gouil Q."/>
            <person name="Baker L."/>
            <person name="Ritchie M.E."/>
            <person name="Jex A.R."/>
            <person name="Gazzola D."/>
            <person name="Li H."/>
            <person name="Toshio Fujiwara R."/>
            <person name="Zhan B."/>
            <person name="Aroian R.V."/>
            <person name="Pafco B."/>
            <person name="Schwarz E.M."/>
        </authorList>
    </citation>
    <scope>NUCLEOTIDE SEQUENCE [LARGE SCALE GENOMIC DNA]</scope>
    <source>
        <strain evidence="4 5">Aroian</strain>
        <tissue evidence="4">Whole animal</tissue>
    </source>
</reference>
<gene>
    <name evidence="4" type="primary">Necator_chrV.g17740</name>
    <name evidence="4" type="ORF">RB195_012950</name>
</gene>
<keyword evidence="2" id="KW-0539">Nucleus</keyword>
<keyword evidence="5" id="KW-1185">Reference proteome</keyword>
<dbReference type="InterPro" id="IPR033053">
    <property type="entry name" value="Hir3/CABIN1"/>
</dbReference>
<comment type="caution">
    <text evidence="4">The sequence shown here is derived from an EMBL/GenBank/DDBJ whole genome shotgun (WGS) entry which is preliminary data.</text>
</comment>
<feature type="compositionally biased region" description="Low complexity" evidence="3">
    <location>
        <begin position="70"/>
        <end position="79"/>
    </location>
</feature>
<protein>
    <recommendedName>
        <fullName evidence="6">Tetratricopeptide repeat protein</fullName>
    </recommendedName>
</protein>
<comment type="subcellular location">
    <subcellularLocation>
        <location evidence="1">Nucleus</location>
    </subcellularLocation>
</comment>